<proteinExistence type="predicted"/>
<evidence type="ECO:0000259" key="2">
    <source>
        <dbReference type="Pfam" id="PF00326"/>
    </source>
</evidence>
<dbReference type="SUPFAM" id="SSF82171">
    <property type="entry name" value="DPP6 N-terminal domain-like"/>
    <property type="match status" value="1"/>
</dbReference>
<feature type="non-terminal residue" evidence="3">
    <location>
        <position position="1"/>
    </location>
</feature>
<dbReference type="InterPro" id="IPR001375">
    <property type="entry name" value="Peptidase_S9_cat"/>
</dbReference>
<protein>
    <recommendedName>
        <fullName evidence="2">Peptidase S9 prolyl oligopeptidase catalytic domain-containing protein</fullName>
    </recommendedName>
</protein>
<gene>
    <name evidence="3" type="ORF">PGLA2088_LOCUS15663</name>
</gene>
<organism evidence="3 4">
    <name type="scientific">Polarella glacialis</name>
    <name type="common">Dinoflagellate</name>
    <dbReference type="NCBI Taxonomy" id="89957"/>
    <lineage>
        <taxon>Eukaryota</taxon>
        <taxon>Sar</taxon>
        <taxon>Alveolata</taxon>
        <taxon>Dinophyceae</taxon>
        <taxon>Suessiales</taxon>
        <taxon>Suessiaceae</taxon>
        <taxon>Polarella</taxon>
    </lineage>
</organism>
<comment type="caution">
    <text evidence="3">The sequence shown here is derived from an EMBL/GenBank/DDBJ whole genome shotgun (WGS) entry which is preliminary data.</text>
</comment>
<dbReference type="PANTHER" id="PTHR43056:SF5">
    <property type="entry name" value="PEPTIDASE S9 PROLYL OLIGOPEPTIDASE CATALYTIC DOMAIN-CONTAINING PROTEIN"/>
    <property type="match status" value="1"/>
</dbReference>
<evidence type="ECO:0000256" key="1">
    <source>
        <dbReference type="SAM" id="MobiDB-lite"/>
    </source>
</evidence>
<dbReference type="EMBL" id="CAJNNW010019509">
    <property type="protein sequence ID" value="CAE8664624.1"/>
    <property type="molecule type" value="Genomic_DNA"/>
</dbReference>
<dbReference type="InterPro" id="IPR050585">
    <property type="entry name" value="Xaa-Pro_dipeptidyl-ppase/CocE"/>
</dbReference>
<dbReference type="Gene3D" id="2.120.10.30">
    <property type="entry name" value="TolB, C-terminal domain"/>
    <property type="match status" value="1"/>
</dbReference>
<evidence type="ECO:0000313" key="3">
    <source>
        <dbReference type="EMBL" id="CAE8664624.1"/>
    </source>
</evidence>
<sequence>HFVYLKLEFIQQLRVSGQAPGVVVVVAMLGCSPGLPCLSPAPSSSLTTPGSRSASTSARGLAAPSSASGGWVRTAACSLAAAAAVASAVRRRPLRRRCGRAAVSWASLVSRRAGGEAAMESLPYGEWASPITARFITAGGVKLKAVTCGPDGALRWMEGRSQEAGRQVVCLRGTGGEKLEATPAGSNARTRVHEYGGVPYLVGPGGNGVIYSDFKDQRLYWAKQVPGQSEPEVVPLTPPSAYEADKLFRFADGVVDAARNRLIYVREDHTDPGSAGVKNTICALALDGSGDMQVLAGGRDFYSAPRLSPDGQQLAYICWDHPSMPWDATELRLASLDAAGLSLSEEVVCGGGSQEVSVMQPAWSASGELHFVADSSGWWNLYQRSKEGQVRNLCPRDAEFSGAAPGWGLGEQNYALLPDGRCVGCFADRSRGASRLVILGGSESVPAEFGQEEGLPRNISELCASPDGRTLYFLGGGPDKAPGVWSWEIPEPGAKPKAATELVSSMREDMQVDPAYYSMPKLIEFPTAGGQEVAYGYYYPPTNPGFRTPEAGGTTPTAPPLLVKAHGGPTAQASVMLNHAVQFWTSRGFAVLDVDYRGSTGYGRTYRSRLRGNWGIVDIEDVCAGAEHLVKQGLADASRLAIDGGSAGGFTTLGALAFRDVFTAGCSLYGVADLSALAGDTHKFESRYLDGLVGRFPEDKEIYDQRSAICHVEGLSCPILLLQGDEDEIVPPNQAEMMYEAMRSRGLPCVLKIYKGEQHGFRKSENIEDALNSELAFYGRIFGFKANAGQGMDLPELDIANL</sequence>
<reference evidence="3" key="1">
    <citation type="submission" date="2021-02" db="EMBL/GenBank/DDBJ databases">
        <authorList>
            <person name="Dougan E. K."/>
            <person name="Rhodes N."/>
            <person name="Thang M."/>
            <person name="Chan C."/>
        </authorList>
    </citation>
    <scope>NUCLEOTIDE SEQUENCE</scope>
</reference>
<feature type="domain" description="Peptidase S9 prolyl oligopeptidase catalytic" evidence="2">
    <location>
        <begin position="578"/>
        <end position="783"/>
    </location>
</feature>
<dbReference type="PANTHER" id="PTHR43056">
    <property type="entry name" value="PEPTIDASE S9 PROLYL OLIGOPEPTIDASE"/>
    <property type="match status" value="1"/>
</dbReference>
<dbReference type="Pfam" id="PF00326">
    <property type="entry name" value="Peptidase_S9"/>
    <property type="match status" value="1"/>
</dbReference>
<dbReference type="GO" id="GO:0006508">
    <property type="term" value="P:proteolysis"/>
    <property type="evidence" value="ECO:0007669"/>
    <property type="project" value="InterPro"/>
</dbReference>
<evidence type="ECO:0000313" key="4">
    <source>
        <dbReference type="Proteomes" id="UP000626109"/>
    </source>
</evidence>
<dbReference type="SUPFAM" id="SSF53474">
    <property type="entry name" value="alpha/beta-Hydrolases"/>
    <property type="match status" value="1"/>
</dbReference>
<feature type="region of interest" description="Disordered" evidence="1">
    <location>
        <begin position="46"/>
        <end position="68"/>
    </location>
</feature>
<dbReference type="Gene3D" id="3.40.50.1820">
    <property type="entry name" value="alpha/beta hydrolase"/>
    <property type="match status" value="1"/>
</dbReference>
<name>A0A813J3L9_POLGL</name>
<dbReference type="GO" id="GO:0008236">
    <property type="term" value="F:serine-type peptidase activity"/>
    <property type="evidence" value="ECO:0007669"/>
    <property type="project" value="InterPro"/>
</dbReference>
<dbReference type="Proteomes" id="UP000626109">
    <property type="component" value="Unassembled WGS sequence"/>
</dbReference>
<dbReference type="InterPro" id="IPR011042">
    <property type="entry name" value="6-blade_b-propeller_TolB-like"/>
</dbReference>
<dbReference type="AlphaFoldDB" id="A0A813J3L9"/>
<dbReference type="InterPro" id="IPR029058">
    <property type="entry name" value="AB_hydrolase_fold"/>
</dbReference>
<accession>A0A813J3L9</accession>